<name>A0ABQ1H3R7_9SPHN</name>
<gene>
    <name evidence="1" type="ORF">GCM10011395_30140</name>
</gene>
<evidence type="ECO:0008006" key="3">
    <source>
        <dbReference type="Google" id="ProtNLM"/>
    </source>
</evidence>
<dbReference type="InterPro" id="IPR009593">
    <property type="entry name" value="DUF1203"/>
</dbReference>
<reference evidence="2" key="1">
    <citation type="journal article" date="2019" name="Int. J. Syst. Evol. Microbiol.">
        <title>The Global Catalogue of Microorganisms (GCM) 10K type strain sequencing project: providing services to taxonomists for standard genome sequencing and annotation.</title>
        <authorList>
            <consortium name="The Broad Institute Genomics Platform"/>
            <consortium name="The Broad Institute Genome Sequencing Center for Infectious Disease"/>
            <person name="Wu L."/>
            <person name="Ma J."/>
        </authorList>
    </citation>
    <scope>NUCLEOTIDE SEQUENCE [LARGE SCALE GENOMIC DNA]</scope>
    <source>
        <strain evidence="2">CGMCC 1.10106</strain>
    </source>
</reference>
<comment type="caution">
    <text evidence="1">The sequence shown here is derived from an EMBL/GenBank/DDBJ whole genome shotgun (WGS) entry which is preliminary data.</text>
</comment>
<dbReference type="PIRSF" id="PIRSF034110">
    <property type="entry name" value="DUF1203"/>
    <property type="match status" value="1"/>
</dbReference>
<dbReference type="EMBL" id="BMDW01000022">
    <property type="protein sequence ID" value="GGA57768.1"/>
    <property type="molecule type" value="Genomic_DNA"/>
</dbReference>
<accession>A0ABQ1H3R7</accession>
<dbReference type="Proteomes" id="UP000618591">
    <property type="component" value="Unassembled WGS sequence"/>
</dbReference>
<evidence type="ECO:0000313" key="2">
    <source>
        <dbReference type="Proteomes" id="UP000618591"/>
    </source>
</evidence>
<dbReference type="RefSeq" id="WP_188448946.1">
    <property type="nucleotide sequence ID" value="NZ_BMDW01000022.1"/>
</dbReference>
<proteinExistence type="predicted"/>
<dbReference type="Pfam" id="PF06718">
    <property type="entry name" value="DUF1203"/>
    <property type="match status" value="1"/>
</dbReference>
<sequence>MTYVIRGLDPTPFAALFGLPDAALAERQVVRHFADTKPGFPCRVTLEDAEPGEALLLLNYEHLPVSSPYRSRHAIYVREGASAAAVYDDRVPEQLRRRLLSVRAFDLAGMMVEADVVDGTALDTLARDWIGCPQVAYLHVHNAKPGCFAARIERD</sequence>
<organism evidence="1 2">
    <name type="scientific">Sphingomonas psychrolutea</name>
    <dbReference type="NCBI Taxonomy" id="1259676"/>
    <lineage>
        <taxon>Bacteria</taxon>
        <taxon>Pseudomonadati</taxon>
        <taxon>Pseudomonadota</taxon>
        <taxon>Alphaproteobacteria</taxon>
        <taxon>Sphingomonadales</taxon>
        <taxon>Sphingomonadaceae</taxon>
        <taxon>Sphingomonas</taxon>
    </lineage>
</organism>
<evidence type="ECO:0000313" key="1">
    <source>
        <dbReference type="EMBL" id="GGA57768.1"/>
    </source>
</evidence>
<protein>
    <recommendedName>
        <fullName evidence="3">DUF1203 domain-containing protein</fullName>
    </recommendedName>
</protein>
<keyword evidence="2" id="KW-1185">Reference proteome</keyword>